<dbReference type="AlphaFoldDB" id="A0AAW1HZI7"/>
<feature type="domain" description="FAD-binding PCMH-type" evidence="9">
    <location>
        <begin position="83"/>
        <end position="263"/>
    </location>
</feature>
<evidence type="ECO:0000256" key="4">
    <source>
        <dbReference type="ARBA" id="ARBA00022630"/>
    </source>
</evidence>
<evidence type="ECO:0000256" key="2">
    <source>
        <dbReference type="ARBA" id="ARBA00005466"/>
    </source>
</evidence>
<dbReference type="SUPFAM" id="SSF55103">
    <property type="entry name" value="FAD-linked oxidases, C-terminal domain"/>
    <property type="match status" value="1"/>
</dbReference>
<feature type="transmembrane region" description="Helical" evidence="8">
    <location>
        <begin position="34"/>
        <end position="54"/>
    </location>
</feature>
<dbReference type="PANTHER" id="PTHR13878">
    <property type="entry name" value="GULONOLACTONE OXIDASE"/>
    <property type="match status" value="1"/>
</dbReference>
<dbReference type="InterPro" id="IPR015345">
    <property type="entry name" value="Cytokinin_DH_FAD/cytokin-bd"/>
</dbReference>
<dbReference type="GO" id="GO:0019139">
    <property type="term" value="F:cytokinin dehydrogenase activity"/>
    <property type="evidence" value="ECO:0007669"/>
    <property type="project" value="UniProtKB-EC"/>
</dbReference>
<dbReference type="InterPro" id="IPR016164">
    <property type="entry name" value="FAD-linked_Oxase-like_C"/>
</dbReference>
<dbReference type="InterPro" id="IPR016167">
    <property type="entry name" value="FAD-bd_PCMH_sub1"/>
</dbReference>
<dbReference type="EC" id="1.5.99.12" evidence="3"/>
<dbReference type="Pfam" id="PF01565">
    <property type="entry name" value="FAD_binding_4"/>
    <property type="match status" value="1"/>
</dbReference>
<dbReference type="InterPro" id="IPR050432">
    <property type="entry name" value="FAD-linked_Oxidoreductases_BP"/>
</dbReference>
<evidence type="ECO:0000313" key="11">
    <source>
        <dbReference type="Proteomes" id="UP001443914"/>
    </source>
</evidence>
<dbReference type="GO" id="GO:0071949">
    <property type="term" value="F:FAD binding"/>
    <property type="evidence" value="ECO:0007669"/>
    <property type="project" value="InterPro"/>
</dbReference>
<keyword evidence="11" id="KW-1185">Reference proteome</keyword>
<dbReference type="InterPro" id="IPR016169">
    <property type="entry name" value="FAD-bd_PCMH_sub2"/>
</dbReference>
<dbReference type="FunFam" id="3.40.462.10:FF:000001">
    <property type="entry name" value="Cytokinin dehydrogenase 2"/>
    <property type="match status" value="1"/>
</dbReference>
<evidence type="ECO:0000256" key="3">
    <source>
        <dbReference type="ARBA" id="ARBA00011928"/>
    </source>
</evidence>
<dbReference type="Gene3D" id="3.30.43.10">
    <property type="entry name" value="Uridine Diphospho-n-acetylenolpyruvylglucosamine Reductase, domain 2"/>
    <property type="match status" value="1"/>
</dbReference>
<protein>
    <recommendedName>
        <fullName evidence="3">cytokinin dehydrogenase</fullName>
        <ecNumber evidence="3">1.5.99.12</ecNumber>
    </recommendedName>
</protein>
<keyword evidence="5" id="KW-0274">FAD</keyword>
<dbReference type="InterPro" id="IPR016170">
    <property type="entry name" value="Cytok_DH_C_sf"/>
</dbReference>
<dbReference type="PROSITE" id="PS51387">
    <property type="entry name" value="FAD_PCMH"/>
    <property type="match status" value="1"/>
</dbReference>
<keyword evidence="8" id="KW-0472">Membrane</keyword>
<proteinExistence type="inferred from homology"/>
<dbReference type="InterPro" id="IPR016166">
    <property type="entry name" value="FAD-bd_PCMH"/>
</dbReference>
<comment type="caution">
    <text evidence="10">The sequence shown here is derived from an EMBL/GenBank/DDBJ whole genome shotgun (WGS) entry which is preliminary data.</text>
</comment>
<sequence>MYQKQKLEKQYMMPEFIRNNNIVQHLKKYFGKNYMFFFMSIMATQIVQCFFYSISAPLETLQIEGDFNFRDIHHVARDFGNRYHFHPIALLHPKSTYDIAKTVRHVFEMGTSSEVTVAARGCGHALQGQSQAHRGIVVDMGSLGSQYPIQVHVDGEFSYVDVHGGELWINILEECLKFGLTPKSWTDYLHLSVGGTLSNAGISGQAFLHGPQISNVHKLEVVTGRGEVFNCSQNQNAELFHSVLGGLGQFGIITKARISLQPAPTMVKWIRVLYSDFTTFVRDQEHLISSKTTFDYVEGFVIINRTGLLNNWRTSFNPQDPVQASQFTSDGKTLFCLEMAKYINHNEVGVADKEIKHLLSQLSYISSTLFIAEVPYVKFLDRVHESEIKLRSKGLWEVPHPWLNLLIPKSSIHKFSEKVFGNILKDTSNGPILIYPVHKSKWDNRTSVVTPEEDVFYLVAFLTSAIPSSTGTNCLDHILSQNERILEFCKAANLGVKQYLPHYSTQKEWKTHFGPKWQVFTQMKATYDPLAILAPGQRIFKKSMPFL</sequence>
<dbReference type="InterPro" id="IPR036318">
    <property type="entry name" value="FAD-bd_PCMH-like_sf"/>
</dbReference>
<keyword evidence="8" id="KW-0812">Transmembrane</keyword>
<dbReference type="Proteomes" id="UP001443914">
    <property type="component" value="Unassembled WGS sequence"/>
</dbReference>
<dbReference type="PANTHER" id="PTHR13878:SF53">
    <property type="entry name" value="CYTOKININ DEHYDROGENASE 6"/>
    <property type="match status" value="1"/>
</dbReference>
<dbReference type="Gene3D" id="3.40.462.10">
    <property type="entry name" value="FAD-linked oxidases, C-terminal domain"/>
    <property type="match status" value="1"/>
</dbReference>
<evidence type="ECO:0000313" key="10">
    <source>
        <dbReference type="EMBL" id="KAK9682477.1"/>
    </source>
</evidence>
<evidence type="ECO:0000256" key="5">
    <source>
        <dbReference type="ARBA" id="ARBA00022827"/>
    </source>
</evidence>
<evidence type="ECO:0000256" key="1">
    <source>
        <dbReference type="ARBA" id="ARBA00001974"/>
    </source>
</evidence>
<keyword evidence="8" id="KW-1133">Transmembrane helix</keyword>
<comment type="cofactor">
    <cofactor evidence="1">
        <name>FAD</name>
        <dbReference type="ChEBI" id="CHEBI:57692"/>
    </cofactor>
</comment>
<accession>A0AAW1HZI7</accession>
<keyword evidence="4" id="KW-0285">Flavoprotein</keyword>
<dbReference type="Gene3D" id="3.30.465.10">
    <property type="match status" value="1"/>
</dbReference>
<evidence type="ECO:0000256" key="7">
    <source>
        <dbReference type="ARBA" id="ARBA00048224"/>
    </source>
</evidence>
<dbReference type="EMBL" id="JBDFQZ010000010">
    <property type="protein sequence ID" value="KAK9682477.1"/>
    <property type="molecule type" value="Genomic_DNA"/>
</dbReference>
<evidence type="ECO:0000256" key="8">
    <source>
        <dbReference type="SAM" id="Phobius"/>
    </source>
</evidence>
<evidence type="ECO:0000256" key="6">
    <source>
        <dbReference type="ARBA" id="ARBA00023002"/>
    </source>
</evidence>
<organism evidence="10 11">
    <name type="scientific">Saponaria officinalis</name>
    <name type="common">Common soapwort</name>
    <name type="synonym">Lychnis saponaria</name>
    <dbReference type="NCBI Taxonomy" id="3572"/>
    <lineage>
        <taxon>Eukaryota</taxon>
        <taxon>Viridiplantae</taxon>
        <taxon>Streptophyta</taxon>
        <taxon>Embryophyta</taxon>
        <taxon>Tracheophyta</taxon>
        <taxon>Spermatophyta</taxon>
        <taxon>Magnoliopsida</taxon>
        <taxon>eudicotyledons</taxon>
        <taxon>Gunneridae</taxon>
        <taxon>Pentapetalae</taxon>
        <taxon>Caryophyllales</taxon>
        <taxon>Caryophyllaceae</taxon>
        <taxon>Caryophylleae</taxon>
        <taxon>Saponaria</taxon>
    </lineage>
</organism>
<comment type="similarity">
    <text evidence="2">Belongs to the oxygen-dependent FAD-linked oxidoreductase family.</text>
</comment>
<reference evidence="10" key="1">
    <citation type="submission" date="2024-03" db="EMBL/GenBank/DDBJ databases">
        <title>WGS assembly of Saponaria officinalis var. Norfolk2.</title>
        <authorList>
            <person name="Jenkins J."/>
            <person name="Shu S."/>
            <person name="Grimwood J."/>
            <person name="Barry K."/>
            <person name="Goodstein D."/>
            <person name="Schmutz J."/>
            <person name="Leebens-Mack J."/>
            <person name="Osbourn A."/>
        </authorList>
    </citation>
    <scope>NUCLEOTIDE SEQUENCE [LARGE SCALE GENOMIC DNA]</scope>
    <source>
        <strain evidence="10">JIC</strain>
    </source>
</reference>
<comment type="catalytic activity">
    <reaction evidence="7">
        <text>N(6)-dimethylallyladenine + A + H2O = 3-methyl-2-butenal + adenine + AH2</text>
        <dbReference type="Rhea" id="RHEA:13625"/>
        <dbReference type="ChEBI" id="CHEBI:13193"/>
        <dbReference type="ChEBI" id="CHEBI:15377"/>
        <dbReference type="ChEBI" id="CHEBI:15825"/>
        <dbReference type="ChEBI" id="CHEBI:16708"/>
        <dbReference type="ChEBI" id="CHEBI:17499"/>
        <dbReference type="ChEBI" id="CHEBI:17660"/>
        <dbReference type="EC" id="1.5.99.12"/>
    </reaction>
</comment>
<dbReference type="InterPro" id="IPR006094">
    <property type="entry name" value="Oxid_FAD_bind_N"/>
</dbReference>
<evidence type="ECO:0000259" key="9">
    <source>
        <dbReference type="PROSITE" id="PS51387"/>
    </source>
</evidence>
<gene>
    <name evidence="10" type="ORF">RND81_10G076500</name>
</gene>
<dbReference type="SUPFAM" id="SSF56176">
    <property type="entry name" value="FAD-binding/transporter-associated domain-like"/>
    <property type="match status" value="1"/>
</dbReference>
<name>A0AAW1HZI7_SAPOF</name>
<dbReference type="GO" id="GO:0009690">
    <property type="term" value="P:cytokinin metabolic process"/>
    <property type="evidence" value="ECO:0007669"/>
    <property type="project" value="InterPro"/>
</dbReference>
<keyword evidence="6" id="KW-0560">Oxidoreductase</keyword>
<dbReference type="Pfam" id="PF09265">
    <property type="entry name" value="Cytokin-bind"/>
    <property type="match status" value="1"/>
</dbReference>